<proteinExistence type="predicted"/>
<sequence>MTQETKITLRQGLDEFYRAYKDYHSHSEEGISNEAKAFFKSHDIVHVLFGCDISLYGEGSVKIWTIFGTTLGFCNHIRGYREANAFRLSRNFSFSHVVSNIFKLLFSVPALILKARKMKKRWPWTGFEPYLDTPISDIRKEFNIRVS</sequence>
<evidence type="ECO:0008006" key="3">
    <source>
        <dbReference type="Google" id="ProtNLM"/>
    </source>
</evidence>
<keyword evidence="2" id="KW-1185">Reference proteome</keyword>
<gene>
    <name evidence="1" type="ORF">EQY75_05310</name>
</gene>
<reference evidence="1 2" key="1">
    <citation type="submission" date="2019-01" db="EMBL/GenBank/DDBJ databases">
        <title>Muriicola soli sp. nov., isolated from soil.</title>
        <authorList>
            <person name="Kang H.J."/>
            <person name="Kim S.B."/>
        </authorList>
    </citation>
    <scope>NUCLEOTIDE SEQUENCE [LARGE SCALE GENOMIC DNA]</scope>
    <source>
        <strain evidence="1 2">MMS17-SY002</strain>
    </source>
</reference>
<evidence type="ECO:0000313" key="2">
    <source>
        <dbReference type="Proteomes" id="UP000290889"/>
    </source>
</evidence>
<dbReference type="RefSeq" id="WP_129603524.1">
    <property type="nucleotide sequence ID" value="NZ_CP035544.1"/>
</dbReference>
<protein>
    <recommendedName>
        <fullName evidence="3">Coenzyme Q (Ubiquinone) biosynthesis protein Coq4</fullName>
    </recommendedName>
</protein>
<dbReference type="Proteomes" id="UP000290889">
    <property type="component" value="Chromosome"/>
</dbReference>
<dbReference type="EMBL" id="CP035544">
    <property type="protein sequence ID" value="QBA64005.1"/>
    <property type="molecule type" value="Genomic_DNA"/>
</dbReference>
<organism evidence="1 2">
    <name type="scientific">Muriicola soli</name>
    <dbReference type="NCBI Taxonomy" id="2507538"/>
    <lineage>
        <taxon>Bacteria</taxon>
        <taxon>Pseudomonadati</taxon>
        <taxon>Bacteroidota</taxon>
        <taxon>Flavobacteriia</taxon>
        <taxon>Flavobacteriales</taxon>
        <taxon>Flavobacteriaceae</taxon>
        <taxon>Muriicola</taxon>
    </lineage>
</organism>
<dbReference type="KEGG" id="mur:EQY75_05310"/>
<dbReference type="AlphaFoldDB" id="A0A411E8E4"/>
<name>A0A411E8E4_9FLAO</name>
<evidence type="ECO:0000313" key="1">
    <source>
        <dbReference type="EMBL" id="QBA64005.1"/>
    </source>
</evidence>
<accession>A0A411E8E4</accession>
<dbReference type="OrthoDB" id="1188699at2"/>